<name>A0AAE1A834_9GAST</name>
<evidence type="ECO:0000256" key="1">
    <source>
        <dbReference type="ARBA" id="ARBA00004370"/>
    </source>
</evidence>
<feature type="transmembrane region" description="Helical" evidence="6">
    <location>
        <begin position="176"/>
        <end position="194"/>
    </location>
</feature>
<keyword evidence="5 6" id="KW-0472">Membrane</keyword>
<dbReference type="PANTHER" id="PTHR14948:SF25">
    <property type="entry name" value="DUF4190 DOMAIN-CONTAINING PROTEIN"/>
    <property type="match status" value="1"/>
</dbReference>
<dbReference type="EMBL" id="JAWDGP010002535">
    <property type="protein sequence ID" value="KAK3782171.1"/>
    <property type="molecule type" value="Genomic_DNA"/>
</dbReference>
<dbReference type="Pfam" id="PF04505">
    <property type="entry name" value="CD225"/>
    <property type="match status" value="1"/>
</dbReference>
<keyword evidence="4 6" id="KW-1133">Transmembrane helix</keyword>
<evidence type="ECO:0000256" key="4">
    <source>
        <dbReference type="ARBA" id="ARBA00022989"/>
    </source>
</evidence>
<evidence type="ECO:0000313" key="7">
    <source>
        <dbReference type="EMBL" id="KAK3782171.1"/>
    </source>
</evidence>
<comment type="caution">
    <text evidence="7">The sequence shown here is derived from an EMBL/GenBank/DDBJ whole genome shotgun (WGS) entry which is preliminary data.</text>
</comment>
<keyword evidence="8" id="KW-1185">Reference proteome</keyword>
<feature type="transmembrane region" description="Helical" evidence="6">
    <location>
        <begin position="238"/>
        <end position="258"/>
    </location>
</feature>
<dbReference type="Proteomes" id="UP001283361">
    <property type="component" value="Unassembled WGS sequence"/>
</dbReference>
<dbReference type="AlphaFoldDB" id="A0AAE1A834"/>
<sequence>MKHSKREDKQNVAVTEESGVALHLYPAQYQSQYASPPRGMAGDFQPQGMARAPHPQDTGMGPQYPQDMTGMGTQYPQDMTGMGPQYPQAMTGMGPQYPQDMTGMGPQYPQDMTGMGTQYPQDMTGMGPQYPQDMTGMGTQYPQAMTSAPYSQAMVRDANQQQDIPNGNELVYTDSMIISIVSCLFCWIIGLFAISKARNLAKVLPRLLTLFLTYMVLEAREAFRHGDIARAVALSQTARKMAIAGIVLGLIIIVLNVMRSALDLF</sequence>
<comment type="similarity">
    <text evidence="2">Belongs to the CD225/Dispanin family.</text>
</comment>
<organism evidence="7 8">
    <name type="scientific">Elysia crispata</name>
    <name type="common">lettuce slug</name>
    <dbReference type="NCBI Taxonomy" id="231223"/>
    <lineage>
        <taxon>Eukaryota</taxon>
        <taxon>Metazoa</taxon>
        <taxon>Spiralia</taxon>
        <taxon>Lophotrochozoa</taxon>
        <taxon>Mollusca</taxon>
        <taxon>Gastropoda</taxon>
        <taxon>Heterobranchia</taxon>
        <taxon>Euthyneura</taxon>
        <taxon>Panpulmonata</taxon>
        <taxon>Sacoglossa</taxon>
        <taxon>Placobranchoidea</taxon>
        <taxon>Plakobranchidae</taxon>
        <taxon>Elysia</taxon>
    </lineage>
</organism>
<dbReference type="PANTHER" id="PTHR14948">
    <property type="entry name" value="NG5"/>
    <property type="match status" value="1"/>
</dbReference>
<dbReference type="GO" id="GO:0016020">
    <property type="term" value="C:membrane"/>
    <property type="evidence" value="ECO:0007669"/>
    <property type="project" value="UniProtKB-SubCell"/>
</dbReference>
<evidence type="ECO:0000256" key="6">
    <source>
        <dbReference type="SAM" id="Phobius"/>
    </source>
</evidence>
<keyword evidence="3 6" id="KW-0812">Transmembrane</keyword>
<accession>A0AAE1A834</accession>
<evidence type="ECO:0000313" key="8">
    <source>
        <dbReference type="Proteomes" id="UP001283361"/>
    </source>
</evidence>
<dbReference type="InterPro" id="IPR007593">
    <property type="entry name" value="CD225/Dispanin_fam"/>
</dbReference>
<dbReference type="InterPro" id="IPR051423">
    <property type="entry name" value="CD225/Dispanin"/>
</dbReference>
<gene>
    <name evidence="7" type="ORF">RRG08_032923</name>
</gene>
<comment type="subcellular location">
    <subcellularLocation>
        <location evidence="1">Membrane</location>
    </subcellularLocation>
</comment>
<evidence type="ECO:0000256" key="2">
    <source>
        <dbReference type="ARBA" id="ARBA00006843"/>
    </source>
</evidence>
<evidence type="ECO:0000256" key="5">
    <source>
        <dbReference type="ARBA" id="ARBA00023136"/>
    </source>
</evidence>
<evidence type="ECO:0000256" key="3">
    <source>
        <dbReference type="ARBA" id="ARBA00022692"/>
    </source>
</evidence>
<protein>
    <submittedName>
        <fullName evidence="7">Uncharacterized protein</fullName>
    </submittedName>
</protein>
<proteinExistence type="inferred from homology"/>
<reference evidence="7" key="1">
    <citation type="journal article" date="2023" name="G3 (Bethesda)">
        <title>A reference genome for the long-term kleptoplast-retaining sea slug Elysia crispata morphotype clarki.</title>
        <authorList>
            <person name="Eastman K.E."/>
            <person name="Pendleton A.L."/>
            <person name="Shaikh M.A."/>
            <person name="Suttiyut T."/>
            <person name="Ogas R."/>
            <person name="Tomko P."/>
            <person name="Gavelis G."/>
            <person name="Widhalm J.R."/>
            <person name="Wisecaver J.H."/>
        </authorList>
    </citation>
    <scope>NUCLEOTIDE SEQUENCE</scope>
    <source>
        <strain evidence="7">ECLA1</strain>
    </source>
</reference>